<name>A0A4R5LPW4_9GAMM</name>
<comment type="similarity">
    <text evidence="1">Belongs to the RelE toxin family.</text>
</comment>
<organism evidence="3 4">
    <name type="scientific">Seongchinamella unica</name>
    <dbReference type="NCBI Taxonomy" id="2547392"/>
    <lineage>
        <taxon>Bacteria</taxon>
        <taxon>Pseudomonadati</taxon>
        <taxon>Pseudomonadota</taxon>
        <taxon>Gammaproteobacteria</taxon>
        <taxon>Cellvibrionales</taxon>
        <taxon>Halieaceae</taxon>
        <taxon>Seongchinamella</taxon>
    </lineage>
</organism>
<accession>A0A4R5LPW4</accession>
<keyword evidence="2" id="KW-1277">Toxin-antitoxin system</keyword>
<dbReference type="EMBL" id="SMSE01000003">
    <property type="protein sequence ID" value="TDG12602.1"/>
    <property type="molecule type" value="Genomic_DNA"/>
</dbReference>
<dbReference type="InterPro" id="IPR051803">
    <property type="entry name" value="TA_system_RelE-like_toxin"/>
</dbReference>
<dbReference type="Gene3D" id="3.30.2310.20">
    <property type="entry name" value="RelE-like"/>
    <property type="match status" value="1"/>
</dbReference>
<dbReference type="InterPro" id="IPR007712">
    <property type="entry name" value="RelE/ParE_toxin"/>
</dbReference>
<dbReference type="Pfam" id="PF05016">
    <property type="entry name" value="ParE_toxin"/>
    <property type="match status" value="1"/>
</dbReference>
<dbReference type="AlphaFoldDB" id="A0A4R5LPW4"/>
<gene>
    <name evidence="3" type="ORF">E2F43_13500</name>
</gene>
<evidence type="ECO:0000256" key="1">
    <source>
        <dbReference type="ARBA" id="ARBA00006226"/>
    </source>
</evidence>
<keyword evidence="4" id="KW-1185">Reference proteome</keyword>
<proteinExistence type="inferred from homology"/>
<dbReference type="PANTHER" id="PTHR33755:SF5">
    <property type="entry name" value="TYPE II TOXIN-ANTITOXIN SYSTEM RELE_PARE FAMILY TOXIN"/>
    <property type="match status" value="1"/>
</dbReference>
<dbReference type="RefSeq" id="WP_133213544.1">
    <property type="nucleotide sequence ID" value="NZ_SMSE01000003.1"/>
</dbReference>
<reference evidence="3 4" key="1">
    <citation type="submission" date="2019-03" db="EMBL/GenBank/DDBJ databases">
        <title>Seongchinamella monodicae gen. nov., sp. nov., a novel member of the Gammaproteobacteria isolated from a tidal mudflat of beach.</title>
        <authorList>
            <person name="Yang H.G."/>
            <person name="Kang J.W."/>
            <person name="Lee S.D."/>
        </authorList>
    </citation>
    <scope>NUCLEOTIDE SEQUENCE [LARGE SCALE GENOMIC DNA]</scope>
    <source>
        <strain evidence="3 4">GH4-78</strain>
    </source>
</reference>
<evidence type="ECO:0000313" key="3">
    <source>
        <dbReference type="EMBL" id="TDG12602.1"/>
    </source>
</evidence>
<sequence>MAELIWTESALSDLDEIAEYIALENPAAARRLVQRVFSVAERLERHPRSGKIPEELGGSRYRELVVGPCRVFYRHTKGQVLFLYVMRSERELRNFLLEDRDDRGN</sequence>
<comment type="caution">
    <text evidence="3">The sequence shown here is derived from an EMBL/GenBank/DDBJ whole genome shotgun (WGS) entry which is preliminary data.</text>
</comment>
<evidence type="ECO:0000313" key="4">
    <source>
        <dbReference type="Proteomes" id="UP000295554"/>
    </source>
</evidence>
<evidence type="ECO:0000256" key="2">
    <source>
        <dbReference type="ARBA" id="ARBA00022649"/>
    </source>
</evidence>
<protein>
    <submittedName>
        <fullName evidence="3">Type II toxin-antitoxin system RelE/ParE family toxin</fullName>
    </submittedName>
</protein>
<dbReference type="Proteomes" id="UP000295554">
    <property type="component" value="Unassembled WGS sequence"/>
</dbReference>
<dbReference type="OrthoDB" id="9798046at2"/>
<dbReference type="InterPro" id="IPR035093">
    <property type="entry name" value="RelE/ParE_toxin_dom_sf"/>
</dbReference>
<dbReference type="PANTHER" id="PTHR33755">
    <property type="entry name" value="TOXIN PARE1-RELATED"/>
    <property type="match status" value="1"/>
</dbReference>